<feature type="non-terminal residue" evidence="1">
    <location>
        <position position="120"/>
    </location>
</feature>
<organism evidence="1 2">
    <name type="scientific">Nitrosococcus oceani C-27</name>
    <dbReference type="NCBI Taxonomy" id="314279"/>
    <lineage>
        <taxon>Bacteria</taxon>
        <taxon>Pseudomonadati</taxon>
        <taxon>Pseudomonadota</taxon>
        <taxon>Gammaproteobacteria</taxon>
        <taxon>Chromatiales</taxon>
        <taxon>Chromatiaceae</taxon>
        <taxon>Nitrosococcus</taxon>
    </lineage>
</organism>
<evidence type="ECO:0000313" key="2">
    <source>
        <dbReference type="Proteomes" id="UP000028839"/>
    </source>
</evidence>
<gene>
    <name evidence="1" type="ORF">IB75_17520</name>
</gene>
<comment type="caution">
    <text evidence="1">The sequence shown here is derived from an EMBL/GenBank/DDBJ whole genome shotgun (WGS) entry which is preliminary data.</text>
</comment>
<reference evidence="1 2" key="1">
    <citation type="submission" date="2014-07" db="EMBL/GenBank/DDBJ databases">
        <title>Comparative analysis of Nitrosococcus oceani genome inventories of strains from Pacific and Atlantic gyres.</title>
        <authorList>
            <person name="Lim C.K."/>
            <person name="Wang L."/>
            <person name="Sayavedra-Soto L.A."/>
            <person name="Klotz M.G."/>
        </authorList>
    </citation>
    <scope>NUCLEOTIDE SEQUENCE [LARGE SCALE GENOMIC DNA]</scope>
    <source>
        <strain evidence="1 2">C-27</strain>
    </source>
</reference>
<feature type="non-terminal residue" evidence="1">
    <location>
        <position position="1"/>
    </location>
</feature>
<evidence type="ECO:0000313" key="1">
    <source>
        <dbReference type="EMBL" id="KFI17905.1"/>
    </source>
</evidence>
<dbReference type="EMBL" id="JPGN01000313">
    <property type="protein sequence ID" value="KFI17905.1"/>
    <property type="molecule type" value="Genomic_DNA"/>
</dbReference>
<dbReference type="AlphaFoldDB" id="A0A0E2Z2X7"/>
<sequence>GSVTLLENSQVGQQPMLQIVQATGSDTYKWAIKPKEQPAAAKPETPQKTTYFQRARSYATTPESDPPRYVRNMAKTEYPTFKDLHWLDFGVDHRTRFELRDDDIRRNNLLTDYPFLLRTR</sequence>
<proteinExistence type="predicted"/>
<name>A0A0E2Z2X7_9GAMM</name>
<accession>A0A0E2Z2X7</accession>
<dbReference type="Proteomes" id="UP000028839">
    <property type="component" value="Unassembled WGS sequence"/>
</dbReference>
<protein>
    <submittedName>
        <fullName evidence="1">Uncharacterized protein</fullName>
    </submittedName>
</protein>